<dbReference type="STRING" id="329046.A0A1Y2C9N0"/>
<dbReference type="Pfam" id="PF01149">
    <property type="entry name" value="Fapy_DNA_glyco"/>
    <property type="match status" value="1"/>
</dbReference>
<keyword evidence="8" id="KW-0511">Multifunctional enzyme</keyword>
<evidence type="ECO:0000256" key="2">
    <source>
        <dbReference type="ARBA" id="ARBA00009409"/>
    </source>
</evidence>
<protein>
    <submittedName>
        <fullName evidence="12">H2TH-domain-containing protein</fullName>
    </submittedName>
</protein>
<keyword evidence="6" id="KW-0234">DNA repair</keyword>
<dbReference type="Pfam" id="PF06831">
    <property type="entry name" value="H2TH"/>
    <property type="match status" value="1"/>
</dbReference>
<dbReference type="Gene3D" id="1.10.8.50">
    <property type="match status" value="1"/>
</dbReference>
<feature type="domain" description="Formamidopyrimidine-DNA glycosylase catalytic" evidence="11">
    <location>
        <begin position="2"/>
        <end position="130"/>
    </location>
</feature>
<dbReference type="SUPFAM" id="SSF46946">
    <property type="entry name" value="S13-like H2TH domain"/>
    <property type="match status" value="1"/>
</dbReference>
<feature type="compositionally biased region" description="Basic residues" evidence="10">
    <location>
        <begin position="335"/>
        <end position="344"/>
    </location>
</feature>
<dbReference type="SUPFAM" id="SSF81624">
    <property type="entry name" value="N-terminal domain of MutM-like DNA repair proteins"/>
    <property type="match status" value="1"/>
</dbReference>
<dbReference type="InterPro" id="IPR015886">
    <property type="entry name" value="H2TH_FPG"/>
</dbReference>
<dbReference type="Proteomes" id="UP000193642">
    <property type="component" value="Unassembled WGS sequence"/>
</dbReference>
<feature type="region of interest" description="Disordered" evidence="10">
    <location>
        <begin position="284"/>
        <end position="344"/>
    </location>
</feature>
<dbReference type="GO" id="GO:0006284">
    <property type="term" value="P:base-excision repair"/>
    <property type="evidence" value="ECO:0007669"/>
    <property type="project" value="InterPro"/>
</dbReference>
<sequence>MPELPEVERARRHLHRLCVGKIITSATGTPDEIVYTPKAALTGESFAAHLTGNKVTDSFRRGKYFGLTLERGPHVVAHFGMTGNIVQKGGPREKYMDFKQDDDFPPRFCKLLVALEDGTEWAFADGRRLARIRLVNDPFKEAPLSELGRDALLDMPTVEEFTAMIRKRKTSIKAVLLDQSVLAGIGNWIADEVLYNAKIHPAQGTKTLTDTELATLHASITSIVGKACDVDADSDQFPKEWLFHYRWGKGKKKVSVMPNGDIIEHETHGGRTSAIVPAVQVLRGGDADEGGSEDDGAVDGKKVKTKAKRAQTTPKKKTAASRRKKNDTDEEERAKRKRTRKRKS</sequence>
<evidence type="ECO:0000256" key="8">
    <source>
        <dbReference type="ARBA" id="ARBA00023268"/>
    </source>
</evidence>
<evidence type="ECO:0000259" key="11">
    <source>
        <dbReference type="PROSITE" id="PS51068"/>
    </source>
</evidence>
<dbReference type="GO" id="GO:0003906">
    <property type="term" value="F:DNA-(apurinic or apyrimidinic site) endonuclease activity"/>
    <property type="evidence" value="ECO:0007669"/>
    <property type="project" value="InterPro"/>
</dbReference>
<organism evidence="12 13">
    <name type="scientific">Rhizoclosmatium globosum</name>
    <dbReference type="NCBI Taxonomy" id="329046"/>
    <lineage>
        <taxon>Eukaryota</taxon>
        <taxon>Fungi</taxon>
        <taxon>Fungi incertae sedis</taxon>
        <taxon>Chytridiomycota</taxon>
        <taxon>Chytridiomycota incertae sedis</taxon>
        <taxon>Chytridiomycetes</taxon>
        <taxon>Chytridiales</taxon>
        <taxon>Chytriomycetaceae</taxon>
        <taxon>Rhizoclosmatium</taxon>
    </lineage>
</organism>
<dbReference type="OrthoDB" id="444592at2759"/>
<evidence type="ECO:0000256" key="7">
    <source>
        <dbReference type="ARBA" id="ARBA00023239"/>
    </source>
</evidence>
<dbReference type="InterPro" id="IPR012319">
    <property type="entry name" value="FPG_cat"/>
</dbReference>
<dbReference type="PANTHER" id="PTHR22993">
    <property type="entry name" value="FORMAMIDOPYRIMIDINE-DNA GLYCOSYLASE"/>
    <property type="match status" value="1"/>
</dbReference>
<keyword evidence="3" id="KW-0227">DNA damage</keyword>
<dbReference type="PROSITE" id="PS51068">
    <property type="entry name" value="FPG_CAT"/>
    <property type="match status" value="1"/>
</dbReference>
<dbReference type="AlphaFoldDB" id="A0A1Y2C9N0"/>
<gene>
    <name evidence="12" type="ORF">BCR33DRAFT_660057</name>
</gene>
<dbReference type="EMBL" id="MCGO01000024">
    <property type="protein sequence ID" value="ORY43729.1"/>
    <property type="molecule type" value="Genomic_DNA"/>
</dbReference>
<evidence type="ECO:0000256" key="3">
    <source>
        <dbReference type="ARBA" id="ARBA00022763"/>
    </source>
</evidence>
<evidence type="ECO:0000256" key="4">
    <source>
        <dbReference type="ARBA" id="ARBA00022801"/>
    </source>
</evidence>
<dbReference type="GO" id="GO:0008270">
    <property type="term" value="F:zinc ion binding"/>
    <property type="evidence" value="ECO:0007669"/>
    <property type="project" value="InterPro"/>
</dbReference>
<name>A0A1Y2C9N0_9FUNG</name>
<feature type="compositionally biased region" description="Acidic residues" evidence="10">
    <location>
        <begin position="287"/>
        <end position="297"/>
    </location>
</feature>
<comment type="caution">
    <text evidence="12">The sequence shown here is derived from an EMBL/GenBank/DDBJ whole genome shotgun (WGS) entry which is preliminary data.</text>
</comment>
<keyword evidence="7" id="KW-0456">Lyase</keyword>
<feature type="compositionally biased region" description="Basic residues" evidence="10">
    <location>
        <begin position="303"/>
        <end position="325"/>
    </location>
</feature>
<comment type="catalytic activity">
    <reaction evidence="1">
        <text>Hydrolysis of DNA containing ring-opened 7-methylguanine residues, releasing 2,6-diamino-4-hydroxy-5-(N-methyl)formamidopyrimidine.</text>
        <dbReference type="EC" id="3.2.2.23"/>
    </reaction>
</comment>
<keyword evidence="13" id="KW-1185">Reference proteome</keyword>
<proteinExistence type="inferred from homology"/>
<keyword evidence="9" id="KW-0326">Glycosidase</keyword>
<keyword evidence="4" id="KW-0378">Hydrolase</keyword>
<accession>A0A1Y2C9N0</accession>
<dbReference type="InterPro" id="IPR035937">
    <property type="entry name" value="FPG_N"/>
</dbReference>
<evidence type="ECO:0000256" key="1">
    <source>
        <dbReference type="ARBA" id="ARBA00001668"/>
    </source>
</evidence>
<evidence type="ECO:0000256" key="5">
    <source>
        <dbReference type="ARBA" id="ARBA00023125"/>
    </source>
</evidence>
<evidence type="ECO:0000256" key="9">
    <source>
        <dbReference type="ARBA" id="ARBA00023295"/>
    </source>
</evidence>
<dbReference type="GO" id="GO:0003684">
    <property type="term" value="F:damaged DNA binding"/>
    <property type="evidence" value="ECO:0007669"/>
    <property type="project" value="InterPro"/>
</dbReference>
<comment type="similarity">
    <text evidence="2">Belongs to the FPG family.</text>
</comment>
<keyword evidence="5" id="KW-0238">DNA-binding</keyword>
<dbReference type="PANTHER" id="PTHR22993:SF9">
    <property type="entry name" value="FORMAMIDOPYRIMIDINE-DNA GLYCOSYLASE"/>
    <property type="match status" value="1"/>
</dbReference>
<dbReference type="SMART" id="SM00898">
    <property type="entry name" value="Fapy_DNA_glyco"/>
    <property type="match status" value="1"/>
</dbReference>
<reference evidence="12 13" key="1">
    <citation type="submission" date="2016-07" db="EMBL/GenBank/DDBJ databases">
        <title>Pervasive Adenine N6-methylation of Active Genes in Fungi.</title>
        <authorList>
            <consortium name="DOE Joint Genome Institute"/>
            <person name="Mondo S.J."/>
            <person name="Dannebaum R.O."/>
            <person name="Kuo R.C."/>
            <person name="Labutti K."/>
            <person name="Haridas S."/>
            <person name="Kuo A."/>
            <person name="Salamov A."/>
            <person name="Ahrendt S.R."/>
            <person name="Lipzen A."/>
            <person name="Sullivan W."/>
            <person name="Andreopoulos W.B."/>
            <person name="Clum A."/>
            <person name="Lindquist E."/>
            <person name="Daum C."/>
            <person name="Ramamoorthy G.K."/>
            <person name="Gryganskyi A."/>
            <person name="Culley D."/>
            <person name="Magnuson J.K."/>
            <person name="James T.Y."/>
            <person name="O'Malley M.A."/>
            <person name="Stajich J.E."/>
            <person name="Spatafora J.W."/>
            <person name="Visel A."/>
            <person name="Grigoriev I.V."/>
        </authorList>
    </citation>
    <scope>NUCLEOTIDE SEQUENCE [LARGE SCALE GENOMIC DNA]</scope>
    <source>
        <strain evidence="12 13">JEL800</strain>
    </source>
</reference>
<dbReference type="FunFam" id="1.10.8.50:FF:000009">
    <property type="entry name" value="Formamidopyrimidine-DNA glycosylase"/>
    <property type="match status" value="1"/>
</dbReference>
<dbReference type="Gene3D" id="3.20.190.10">
    <property type="entry name" value="MutM-like, N-terminal"/>
    <property type="match status" value="1"/>
</dbReference>
<dbReference type="InterPro" id="IPR010979">
    <property type="entry name" value="Ribosomal_uS13-like_H2TH"/>
</dbReference>
<dbReference type="GO" id="GO:0008534">
    <property type="term" value="F:oxidized purine nucleobase lesion DNA N-glycosylase activity"/>
    <property type="evidence" value="ECO:0007669"/>
    <property type="project" value="UniProtKB-EC"/>
</dbReference>
<evidence type="ECO:0000313" key="12">
    <source>
        <dbReference type="EMBL" id="ORY43729.1"/>
    </source>
</evidence>
<dbReference type="SMART" id="SM01232">
    <property type="entry name" value="H2TH"/>
    <property type="match status" value="1"/>
</dbReference>
<evidence type="ECO:0000256" key="6">
    <source>
        <dbReference type="ARBA" id="ARBA00023204"/>
    </source>
</evidence>
<dbReference type="GO" id="GO:0016829">
    <property type="term" value="F:lyase activity"/>
    <property type="evidence" value="ECO:0007669"/>
    <property type="project" value="UniProtKB-KW"/>
</dbReference>
<evidence type="ECO:0000256" key="10">
    <source>
        <dbReference type="SAM" id="MobiDB-lite"/>
    </source>
</evidence>
<dbReference type="GO" id="GO:0005634">
    <property type="term" value="C:nucleus"/>
    <property type="evidence" value="ECO:0007669"/>
    <property type="project" value="TreeGrafter"/>
</dbReference>
<evidence type="ECO:0000313" key="13">
    <source>
        <dbReference type="Proteomes" id="UP000193642"/>
    </source>
</evidence>